<reference evidence="3" key="1">
    <citation type="journal article" date="2014" name="Int. J. Syst. Evol. Microbiol.">
        <title>Complete genome sequence of Corynebacterium casei LMG S-19264T (=DSM 44701T), isolated from a smear-ripened cheese.</title>
        <authorList>
            <consortium name="US DOE Joint Genome Institute (JGI-PGF)"/>
            <person name="Walter F."/>
            <person name="Albersmeier A."/>
            <person name="Kalinowski J."/>
            <person name="Ruckert C."/>
        </authorList>
    </citation>
    <scope>NUCLEOTIDE SEQUENCE</scope>
    <source>
        <strain evidence="3">JCM 4988</strain>
    </source>
</reference>
<comment type="caution">
    <text evidence="3">The sequence shown here is derived from an EMBL/GenBank/DDBJ whole genome shotgun (WGS) entry which is preliminary data.</text>
</comment>
<evidence type="ECO:0000256" key="2">
    <source>
        <dbReference type="SAM" id="Phobius"/>
    </source>
</evidence>
<sequence length="85" mass="9447">MTEAAMGYQYRCERCKTTSPSVLTQAGATEERRRHREEFHGGHVPDGEQIIQPEPFRPSDIPPGQWIAGGLMALLLVILIMARAA</sequence>
<keyword evidence="2" id="KW-1133">Transmembrane helix</keyword>
<gene>
    <name evidence="3" type="ORF">GCM10010387_16000</name>
</gene>
<evidence type="ECO:0000256" key="1">
    <source>
        <dbReference type="SAM" id="MobiDB-lite"/>
    </source>
</evidence>
<dbReference type="RefSeq" id="WP_190122218.1">
    <property type="nucleotide sequence ID" value="NZ_BMWG01000003.1"/>
</dbReference>
<evidence type="ECO:0000313" key="3">
    <source>
        <dbReference type="EMBL" id="GGZ23604.1"/>
    </source>
</evidence>
<reference evidence="3" key="2">
    <citation type="submission" date="2020-09" db="EMBL/GenBank/DDBJ databases">
        <authorList>
            <person name="Sun Q."/>
            <person name="Ohkuma M."/>
        </authorList>
    </citation>
    <scope>NUCLEOTIDE SEQUENCE</scope>
    <source>
        <strain evidence="3">JCM 4988</strain>
    </source>
</reference>
<accession>A0A918PX18</accession>
<dbReference type="Proteomes" id="UP000630936">
    <property type="component" value="Unassembled WGS sequence"/>
</dbReference>
<dbReference type="AlphaFoldDB" id="A0A918PX18"/>
<evidence type="ECO:0000313" key="4">
    <source>
        <dbReference type="Proteomes" id="UP000630936"/>
    </source>
</evidence>
<feature type="region of interest" description="Disordered" evidence="1">
    <location>
        <begin position="38"/>
        <end position="58"/>
    </location>
</feature>
<keyword evidence="4" id="KW-1185">Reference proteome</keyword>
<organism evidence="3 4">
    <name type="scientific">Streptomyces inusitatus</name>
    <dbReference type="NCBI Taxonomy" id="68221"/>
    <lineage>
        <taxon>Bacteria</taxon>
        <taxon>Bacillati</taxon>
        <taxon>Actinomycetota</taxon>
        <taxon>Actinomycetes</taxon>
        <taxon>Kitasatosporales</taxon>
        <taxon>Streptomycetaceae</taxon>
        <taxon>Streptomyces</taxon>
    </lineage>
</organism>
<keyword evidence="2" id="KW-0472">Membrane</keyword>
<protein>
    <submittedName>
        <fullName evidence="3">Uncharacterized protein</fullName>
    </submittedName>
</protein>
<keyword evidence="2" id="KW-0812">Transmembrane</keyword>
<feature type="transmembrane region" description="Helical" evidence="2">
    <location>
        <begin position="64"/>
        <end position="82"/>
    </location>
</feature>
<proteinExistence type="predicted"/>
<name>A0A918PX18_9ACTN</name>
<dbReference type="EMBL" id="BMWG01000003">
    <property type="protein sequence ID" value="GGZ23604.1"/>
    <property type="molecule type" value="Genomic_DNA"/>
</dbReference>